<reference evidence="2" key="1">
    <citation type="submission" date="2016-11" db="EMBL/GenBank/DDBJ databases">
        <authorList>
            <person name="Varghese N."/>
            <person name="Submissions S."/>
        </authorList>
    </citation>
    <scope>NUCLEOTIDE SEQUENCE [LARGE SCALE GENOMIC DNA]</scope>
    <source>
        <strain evidence="2">DSM 17963</strain>
    </source>
</reference>
<sequence>MYFKSISVKKHDYRKSKEKENECSAERLFKLENGNNWNFFLRNKIKIDMSIKKIKTMKKLFLILVLLLQISAVFAQNQTEEPSSKKIIGNWYSDANRNIKWVFNPDGKVYNYNNDAFKVMYRYTISHSCQNNSDDNAEFITLMDKDGDEFCFKINAVNENKSGILSLINMNTMQPLLFVNNLNIQIPK</sequence>
<evidence type="ECO:0000313" key="1">
    <source>
        <dbReference type="EMBL" id="SHH62275.1"/>
    </source>
</evidence>
<dbReference type="Proteomes" id="UP000184071">
    <property type="component" value="Unassembled WGS sequence"/>
</dbReference>
<evidence type="ECO:0000313" key="2">
    <source>
        <dbReference type="Proteomes" id="UP000184071"/>
    </source>
</evidence>
<protein>
    <submittedName>
        <fullName evidence="1">Uncharacterized protein</fullName>
    </submittedName>
</protein>
<dbReference type="EMBL" id="FQWC01000009">
    <property type="protein sequence ID" value="SHH62275.1"/>
    <property type="molecule type" value="Genomic_DNA"/>
</dbReference>
<organism evidence="1 2">
    <name type="scientific">Flavobacterium defluvii</name>
    <dbReference type="NCBI Taxonomy" id="370979"/>
    <lineage>
        <taxon>Bacteria</taxon>
        <taxon>Pseudomonadati</taxon>
        <taxon>Bacteroidota</taxon>
        <taxon>Flavobacteriia</taxon>
        <taxon>Flavobacteriales</taxon>
        <taxon>Flavobacteriaceae</taxon>
        <taxon>Flavobacterium</taxon>
    </lineage>
</organism>
<name>A0A1M5UGV2_9FLAO</name>
<dbReference type="STRING" id="370979.SAMN05443663_10939"/>
<proteinExistence type="predicted"/>
<accession>A0A1M5UGV2</accession>
<keyword evidence="2" id="KW-1185">Reference proteome</keyword>
<dbReference type="AlphaFoldDB" id="A0A1M5UGV2"/>
<gene>
    <name evidence="1" type="ORF">SAMN05443663_10939</name>
</gene>